<dbReference type="SMART" id="SM00768">
    <property type="entry name" value="X8"/>
    <property type="match status" value="1"/>
</dbReference>
<dbReference type="FunFam" id="1.20.58.1040:FF:000001">
    <property type="entry name" value="Glucan endo-1,3-beta-glucosidase 4"/>
    <property type="match status" value="1"/>
</dbReference>
<dbReference type="PANTHER" id="PTHR31044:SF118">
    <property type="entry name" value="MAJOR POLLEN ALLERGEN OLE E 10-LIKE"/>
    <property type="match status" value="1"/>
</dbReference>
<evidence type="ECO:0000256" key="6">
    <source>
        <dbReference type="ARBA" id="ARBA00023157"/>
    </source>
</evidence>
<keyword evidence="5" id="KW-0472">Membrane</keyword>
<keyword evidence="4" id="KW-0732">Signal</keyword>
<keyword evidence="12" id="KW-1185">Reference proteome</keyword>
<sequence length="216" mass="23207">MAIEDARGLVQIHKHEGSNIQRHSQDKTMKKIKSLNYLQSKTPISDSLPLYCVYPPSAPPIPPGSPEYGSPNFPVQGPLPNGPVYSPRPPMNSPPKYVPRPTPPKPASPKSPSPPLAYPYPPPSAQAPPYRGPSFAVWCVAKPTVPDKIIQEALDYACGSGADCSPIEPSGSCFVPNTLLAHASYAFNSYWQKKKVVGGTCDFGGIAMLVSRDPSK</sequence>
<evidence type="ECO:0000313" key="12">
    <source>
        <dbReference type="Proteomes" id="UP001370490"/>
    </source>
</evidence>
<accession>A0AAN8Z289</accession>
<dbReference type="InterPro" id="IPR012946">
    <property type="entry name" value="X8"/>
</dbReference>
<protein>
    <submittedName>
        <fullName evidence="11">X8 domain</fullName>
    </submittedName>
</protein>
<organism evidence="11 12">
    <name type="scientific">Dillenia turbinata</name>
    <dbReference type="NCBI Taxonomy" id="194707"/>
    <lineage>
        <taxon>Eukaryota</taxon>
        <taxon>Viridiplantae</taxon>
        <taxon>Streptophyta</taxon>
        <taxon>Embryophyta</taxon>
        <taxon>Tracheophyta</taxon>
        <taxon>Spermatophyta</taxon>
        <taxon>Magnoliopsida</taxon>
        <taxon>eudicotyledons</taxon>
        <taxon>Gunneridae</taxon>
        <taxon>Pentapetalae</taxon>
        <taxon>Dilleniales</taxon>
        <taxon>Dilleniaceae</taxon>
        <taxon>Dillenia</taxon>
    </lineage>
</organism>
<dbReference type="GO" id="GO:0009506">
    <property type="term" value="C:plasmodesma"/>
    <property type="evidence" value="ECO:0007669"/>
    <property type="project" value="UniProtKB-ARBA"/>
</dbReference>
<evidence type="ECO:0000256" key="4">
    <source>
        <dbReference type="ARBA" id="ARBA00022729"/>
    </source>
</evidence>
<dbReference type="Gene3D" id="1.20.58.1040">
    <property type="match status" value="1"/>
</dbReference>
<feature type="compositionally biased region" description="Pro residues" evidence="9">
    <location>
        <begin position="86"/>
        <end position="120"/>
    </location>
</feature>
<feature type="domain" description="X8" evidence="10">
    <location>
        <begin position="137"/>
        <end position="215"/>
    </location>
</feature>
<proteinExistence type="predicted"/>
<dbReference type="GO" id="GO:0098552">
    <property type="term" value="C:side of membrane"/>
    <property type="evidence" value="ECO:0007669"/>
    <property type="project" value="UniProtKB-KW"/>
</dbReference>
<dbReference type="AlphaFoldDB" id="A0AAN8Z289"/>
<reference evidence="11 12" key="1">
    <citation type="submission" date="2023-12" db="EMBL/GenBank/DDBJ databases">
        <title>A high-quality genome assembly for Dillenia turbinata (Dilleniales).</title>
        <authorList>
            <person name="Chanderbali A."/>
        </authorList>
    </citation>
    <scope>NUCLEOTIDE SEQUENCE [LARGE SCALE GENOMIC DNA]</scope>
    <source>
        <strain evidence="11">LSX21</strain>
        <tissue evidence="11">Leaf</tissue>
    </source>
</reference>
<dbReference type="Proteomes" id="UP001370490">
    <property type="component" value="Unassembled WGS sequence"/>
</dbReference>
<keyword evidence="7" id="KW-0325">Glycoprotein</keyword>
<dbReference type="InterPro" id="IPR044788">
    <property type="entry name" value="X8_dom_prot"/>
</dbReference>
<comment type="subcellular location">
    <subcellularLocation>
        <location evidence="1">Cell membrane</location>
        <topology evidence="1">Lipid-anchor</topology>
        <topology evidence="1">GPI-anchor</topology>
    </subcellularLocation>
</comment>
<feature type="region of interest" description="Disordered" evidence="9">
    <location>
        <begin position="63"/>
        <end position="120"/>
    </location>
</feature>
<dbReference type="PANTHER" id="PTHR31044">
    <property type="entry name" value="BETA-1,3 GLUCANASE"/>
    <property type="match status" value="1"/>
</dbReference>
<evidence type="ECO:0000256" key="7">
    <source>
        <dbReference type="ARBA" id="ARBA00023180"/>
    </source>
</evidence>
<keyword evidence="8" id="KW-0449">Lipoprotein</keyword>
<dbReference type="Pfam" id="PF07983">
    <property type="entry name" value="X8"/>
    <property type="match status" value="1"/>
</dbReference>
<gene>
    <name evidence="11" type="ORF">RJ641_016470</name>
</gene>
<comment type="caution">
    <text evidence="11">The sequence shown here is derived from an EMBL/GenBank/DDBJ whole genome shotgun (WGS) entry which is preliminary data.</text>
</comment>
<evidence type="ECO:0000259" key="10">
    <source>
        <dbReference type="SMART" id="SM00768"/>
    </source>
</evidence>
<evidence type="ECO:0000256" key="1">
    <source>
        <dbReference type="ARBA" id="ARBA00004609"/>
    </source>
</evidence>
<evidence type="ECO:0000313" key="11">
    <source>
        <dbReference type="EMBL" id="KAK6918048.1"/>
    </source>
</evidence>
<evidence type="ECO:0000256" key="9">
    <source>
        <dbReference type="SAM" id="MobiDB-lite"/>
    </source>
</evidence>
<dbReference type="GO" id="GO:0005886">
    <property type="term" value="C:plasma membrane"/>
    <property type="evidence" value="ECO:0007669"/>
    <property type="project" value="UniProtKB-SubCell"/>
</dbReference>
<feature type="region of interest" description="Disordered" evidence="9">
    <location>
        <begin position="1"/>
        <end position="26"/>
    </location>
</feature>
<evidence type="ECO:0000256" key="5">
    <source>
        <dbReference type="ARBA" id="ARBA00023136"/>
    </source>
</evidence>
<dbReference type="EMBL" id="JBAMMX010000022">
    <property type="protein sequence ID" value="KAK6918048.1"/>
    <property type="molecule type" value="Genomic_DNA"/>
</dbReference>
<evidence type="ECO:0000256" key="3">
    <source>
        <dbReference type="ARBA" id="ARBA00022622"/>
    </source>
</evidence>
<keyword evidence="6" id="KW-1015">Disulfide bond</keyword>
<name>A0AAN8Z289_9MAGN</name>
<keyword evidence="2" id="KW-1003">Cell membrane</keyword>
<dbReference type="PRINTS" id="PR01217">
    <property type="entry name" value="PRICHEXTENSN"/>
</dbReference>
<evidence type="ECO:0000256" key="2">
    <source>
        <dbReference type="ARBA" id="ARBA00022475"/>
    </source>
</evidence>
<keyword evidence="3" id="KW-0336">GPI-anchor</keyword>
<evidence type="ECO:0000256" key="8">
    <source>
        <dbReference type="ARBA" id="ARBA00023288"/>
    </source>
</evidence>